<evidence type="ECO:0000313" key="3">
    <source>
        <dbReference type="Proteomes" id="UP000184159"/>
    </source>
</evidence>
<accession>A0A1M4YR00</accession>
<dbReference type="EMBL" id="FQUH01000005">
    <property type="protein sequence ID" value="SHF08141.1"/>
    <property type="molecule type" value="Genomic_DNA"/>
</dbReference>
<dbReference type="PANTHER" id="PTHR35175:SF1">
    <property type="entry name" value="OXIDOREDUCTASE"/>
    <property type="match status" value="1"/>
</dbReference>
<sequence>MEQLEFFDIPSPCIRVCEVDEKGYCRGCMRNRDERLRWLKMSSAEKIHVIQLCRMRYRRKMAKKHAAGHLDKHNSESPQRDLFE</sequence>
<name>A0A1M4YR00_VIBGA</name>
<dbReference type="AlphaFoldDB" id="A0A1M4YR00"/>
<feature type="region of interest" description="Disordered" evidence="1">
    <location>
        <begin position="64"/>
        <end position="84"/>
    </location>
</feature>
<dbReference type="Proteomes" id="UP000184159">
    <property type="component" value="Unassembled WGS sequence"/>
</dbReference>
<gene>
    <name evidence="2" type="ORF">SAMN02745781_01409</name>
</gene>
<evidence type="ECO:0000313" key="2">
    <source>
        <dbReference type="EMBL" id="SHF08141.1"/>
    </source>
</evidence>
<organism evidence="2 3">
    <name type="scientific">Vibrio gazogenes DSM 21264 = NBRC 103151</name>
    <dbReference type="NCBI Taxonomy" id="1123492"/>
    <lineage>
        <taxon>Bacteria</taxon>
        <taxon>Pseudomonadati</taxon>
        <taxon>Pseudomonadota</taxon>
        <taxon>Gammaproteobacteria</taxon>
        <taxon>Vibrionales</taxon>
        <taxon>Vibrionaceae</taxon>
        <taxon>Vibrio</taxon>
    </lineage>
</organism>
<reference evidence="3" key="1">
    <citation type="submission" date="2016-11" db="EMBL/GenBank/DDBJ databases">
        <authorList>
            <person name="Varghese N."/>
            <person name="Submissions S."/>
        </authorList>
    </citation>
    <scope>NUCLEOTIDE SEQUENCE [LARGE SCALE GENOMIC DNA]</scope>
    <source>
        <strain evidence="3">DSM 21264</strain>
    </source>
</reference>
<dbReference type="InterPro" id="IPR010710">
    <property type="entry name" value="DUF1289"/>
</dbReference>
<dbReference type="Pfam" id="PF06945">
    <property type="entry name" value="DUF1289"/>
    <property type="match status" value="1"/>
</dbReference>
<proteinExistence type="predicted"/>
<evidence type="ECO:0000256" key="1">
    <source>
        <dbReference type="SAM" id="MobiDB-lite"/>
    </source>
</evidence>
<dbReference type="PANTHER" id="PTHR35175">
    <property type="entry name" value="DUF1289 DOMAIN-CONTAINING PROTEIN"/>
    <property type="match status" value="1"/>
</dbReference>
<protein>
    <recommendedName>
        <fullName evidence="4">Fe-S protein</fullName>
    </recommendedName>
</protein>
<dbReference type="RefSeq" id="WP_021020428.1">
    <property type="nucleotide sequence ID" value="NZ_FQUH01000005.1"/>
</dbReference>
<feature type="compositionally biased region" description="Basic and acidic residues" evidence="1">
    <location>
        <begin position="68"/>
        <end position="84"/>
    </location>
</feature>
<evidence type="ECO:0008006" key="4">
    <source>
        <dbReference type="Google" id="ProtNLM"/>
    </source>
</evidence>
<keyword evidence="3" id="KW-1185">Reference proteome</keyword>